<evidence type="ECO:0000259" key="1">
    <source>
        <dbReference type="Pfam" id="PF01968"/>
    </source>
</evidence>
<dbReference type="Pfam" id="PF01968">
    <property type="entry name" value="Hydantoinase_A"/>
    <property type="match status" value="1"/>
</dbReference>
<dbReference type="SUPFAM" id="SSF53067">
    <property type="entry name" value="Actin-like ATPase domain"/>
    <property type="match status" value="1"/>
</dbReference>
<name>A0A5C6EJN9_9BACT</name>
<evidence type="ECO:0000313" key="3">
    <source>
        <dbReference type="Proteomes" id="UP000318288"/>
    </source>
</evidence>
<proteinExistence type="predicted"/>
<comment type="caution">
    <text evidence="2">The sequence shown here is derived from an EMBL/GenBank/DDBJ whole genome shotgun (WGS) entry which is preliminary data.</text>
</comment>
<dbReference type="Gene3D" id="3.30.420.190">
    <property type="entry name" value="conserved archaeal protein q6m145"/>
    <property type="match status" value="1"/>
</dbReference>
<dbReference type="InterPro" id="IPR043129">
    <property type="entry name" value="ATPase_NBD"/>
</dbReference>
<protein>
    <submittedName>
        <fullName evidence="2">Hydantoinase/oxoprolinase</fullName>
    </submittedName>
</protein>
<dbReference type="EMBL" id="SJPW01000007">
    <property type="protein sequence ID" value="TWU47499.1"/>
    <property type="molecule type" value="Genomic_DNA"/>
</dbReference>
<keyword evidence="3" id="KW-1185">Reference proteome</keyword>
<sequence>MPTRPVIGIDIGGANLKYCVTDGSVLSRPFEMWKRSGELAATLLADLIGLSSASSPPYAIAITMTGELADCFDDREAGVRFIVDAAVQAGRQVNRKMQGVAPAMRFYGVDGAFHPADKAGANFETIAAANWHALASWVAQAVVDRGTLIDIGSTTTDIIRLSRGRVATSAMTDHQRLVEQSLVYIGCRRTPVCGLVRQLSHGNVACSVMNEWFATIDDARILLGIEHEREDEIDTADGQPRTVDRSIGRMARMIGLDRQSVSIEQARDLAYQVIAAAKREIRQAFESIDDGQGVIVISGHGSDLFDVPAGRDVIDLRSRLNAEQSRCAPAWAVAQLMSRAIGADASGQQSQ</sequence>
<dbReference type="AlphaFoldDB" id="A0A5C6EJN9"/>
<dbReference type="Gene3D" id="3.30.420.40">
    <property type="match status" value="1"/>
</dbReference>
<dbReference type="RefSeq" id="WP_222435924.1">
    <property type="nucleotide sequence ID" value="NZ_SJPW01000007.1"/>
</dbReference>
<reference evidence="2 3" key="1">
    <citation type="submission" date="2019-02" db="EMBL/GenBank/DDBJ databases">
        <title>Deep-cultivation of Planctomycetes and their phenomic and genomic characterization uncovers novel biology.</title>
        <authorList>
            <person name="Wiegand S."/>
            <person name="Jogler M."/>
            <person name="Boedeker C."/>
            <person name="Pinto D."/>
            <person name="Vollmers J."/>
            <person name="Rivas-Marin E."/>
            <person name="Kohn T."/>
            <person name="Peeters S.H."/>
            <person name="Heuer A."/>
            <person name="Rast P."/>
            <person name="Oberbeckmann S."/>
            <person name="Bunk B."/>
            <person name="Jeske O."/>
            <person name="Meyerdierks A."/>
            <person name="Storesund J.E."/>
            <person name="Kallscheuer N."/>
            <person name="Luecker S."/>
            <person name="Lage O.M."/>
            <person name="Pohl T."/>
            <person name="Merkel B.J."/>
            <person name="Hornburger P."/>
            <person name="Mueller R.-W."/>
            <person name="Bruemmer F."/>
            <person name="Labrenz M."/>
            <person name="Spormann A.M."/>
            <person name="Op Den Camp H."/>
            <person name="Overmann J."/>
            <person name="Amann R."/>
            <person name="Jetten M.S.M."/>
            <person name="Mascher T."/>
            <person name="Medema M.H."/>
            <person name="Devos D.P."/>
            <person name="Kaster A.-K."/>
            <person name="Ovreas L."/>
            <person name="Rohde M."/>
            <person name="Galperin M.Y."/>
            <person name="Jogler C."/>
        </authorList>
    </citation>
    <scope>NUCLEOTIDE SEQUENCE [LARGE SCALE GENOMIC DNA]</scope>
    <source>
        <strain evidence="2 3">Poly51</strain>
    </source>
</reference>
<dbReference type="InterPro" id="IPR002821">
    <property type="entry name" value="Hydantoinase_A"/>
</dbReference>
<dbReference type="Proteomes" id="UP000318288">
    <property type="component" value="Unassembled WGS sequence"/>
</dbReference>
<evidence type="ECO:0000313" key="2">
    <source>
        <dbReference type="EMBL" id="TWU47499.1"/>
    </source>
</evidence>
<dbReference type="GO" id="GO:0016787">
    <property type="term" value="F:hydrolase activity"/>
    <property type="evidence" value="ECO:0007669"/>
    <property type="project" value="InterPro"/>
</dbReference>
<gene>
    <name evidence="2" type="ORF">Poly51_52990</name>
</gene>
<accession>A0A5C6EJN9</accession>
<organism evidence="2 3">
    <name type="scientific">Rubripirellula tenax</name>
    <dbReference type="NCBI Taxonomy" id="2528015"/>
    <lineage>
        <taxon>Bacteria</taxon>
        <taxon>Pseudomonadati</taxon>
        <taxon>Planctomycetota</taxon>
        <taxon>Planctomycetia</taxon>
        <taxon>Pirellulales</taxon>
        <taxon>Pirellulaceae</taxon>
        <taxon>Rubripirellula</taxon>
    </lineage>
</organism>
<feature type="domain" description="Hydantoinase A/oxoprolinase" evidence="1">
    <location>
        <begin position="61"/>
        <end position="336"/>
    </location>
</feature>